<dbReference type="SUPFAM" id="SSF56112">
    <property type="entry name" value="Protein kinase-like (PK-like)"/>
    <property type="match status" value="1"/>
</dbReference>
<keyword evidence="22" id="KW-0675">Receptor</keyword>
<dbReference type="GO" id="GO:0006950">
    <property type="term" value="P:response to stress"/>
    <property type="evidence" value="ECO:0007669"/>
    <property type="project" value="UniProtKB-ARBA"/>
</dbReference>
<evidence type="ECO:0000256" key="18">
    <source>
        <dbReference type="PROSITE-ProRule" id="PRU10141"/>
    </source>
</evidence>
<keyword evidence="4" id="KW-0723">Serine/threonine-protein kinase</keyword>
<evidence type="ECO:0000256" key="17">
    <source>
        <dbReference type="ARBA" id="ARBA00048679"/>
    </source>
</evidence>
<evidence type="ECO:0000313" key="22">
    <source>
        <dbReference type="EMBL" id="RVW29077.1"/>
    </source>
</evidence>
<keyword evidence="5" id="KW-0433">Leucine-rich repeat</keyword>
<dbReference type="FunFam" id="3.30.200.20:FF:000260">
    <property type="entry name" value="LRR receptor-like serine/threonine-protein kinase RPK2"/>
    <property type="match status" value="1"/>
</dbReference>
<keyword evidence="15" id="KW-0325">Glycoprotein</keyword>
<evidence type="ECO:0000256" key="13">
    <source>
        <dbReference type="ARBA" id="ARBA00022989"/>
    </source>
</evidence>
<dbReference type="PROSITE" id="PS50011">
    <property type="entry name" value="PROTEIN_KINASE_DOM"/>
    <property type="match status" value="1"/>
</dbReference>
<keyword evidence="12 18" id="KW-0067">ATP-binding</keyword>
<evidence type="ECO:0000256" key="14">
    <source>
        <dbReference type="ARBA" id="ARBA00023136"/>
    </source>
</evidence>
<dbReference type="PROSITE" id="PS00107">
    <property type="entry name" value="PROTEIN_KINASE_ATP"/>
    <property type="match status" value="1"/>
</dbReference>
<gene>
    <name evidence="22" type="primary">RPK2_4</name>
    <name evidence="22" type="ORF">CK203_091572</name>
</gene>
<keyword evidence="13 20" id="KW-1133">Transmembrane helix</keyword>
<evidence type="ECO:0000256" key="11">
    <source>
        <dbReference type="ARBA" id="ARBA00022777"/>
    </source>
</evidence>
<comment type="caution">
    <text evidence="22">The sequence shown here is derived from an EMBL/GenBank/DDBJ whole genome shotgun (WGS) entry which is preliminary data.</text>
</comment>
<evidence type="ECO:0000256" key="12">
    <source>
        <dbReference type="ARBA" id="ARBA00022840"/>
    </source>
</evidence>
<keyword evidence="3" id="KW-1003">Cell membrane</keyword>
<evidence type="ECO:0000256" key="15">
    <source>
        <dbReference type="ARBA" id="ARBA00023180"/>
    </source>
</evidence>
<dbReference type="FunFam" id="3.80.10.10:FF:000041">
    <property type="entry name" value="LRR receptor-like serine/threonine-protein kinase ERECTA"/>
    <property type="match status" value="2"/>
</dbReference>
<dbReference type="EMBL" id="QGNW01001864">
    <property type="protein sequence ID" value="RVW29077.1"/>
    <property type="molecule type" value="Genomic_DNA"/>
</dbReference>
<feature type="transmembrane region" description="Helical" evidence="20">
    <location>
        <begin position="877"/>
        <end position="900"/>
    </location>
</feature>
<dbReference type="InterPro" id="IPR001245">
    <property type="entry name" value="Ser-Thr/Tyr_kinase_cat_dom"/>
</dbReference>
<keyword evidence="7 20" id="KW-0812">Transmembrane</keyword>
<dbReference type="AlphaFoldDB" id="A0A438D0V1"/>
<evidence type="ECO:0000313" key="23">
    <source>
        <dbReference type="Proteomes" id="UP000288805"/>
    </source>
</evidence>
<evidence type="ECO:0000256" key="8">
    <source>
        <dbReference type="ARBA" id="ARBA00022729"/>
    </source>
</evidence>
<comment type="subcellular location">
    <subcellularLocation>
        <location evidence="1">Cell membrane</location>
        <topology evidence="1">Single-pass type I membrane protein</topology>
    </subcellularLocation>
</comment>
<dbReference type="InterPro" id="IPR013210">
    <property type="entry name" value="LRR_N_plant-typ"/>
</dbReference>
<dbReference type="GO" id="GO:0004674">
    <property type="term" value="F:protein serine/threonine kinase activity"/>
    <property type="evidence" value="ECO:0007669"/>
    <property type="project" value="UniProtKB-KW"/>
</dbReference>
<feature type="binding site" evidence="18">
    <location>
        <position position="970"/>
    </location>
    <ligand>
        <name>ATP</name>
        <dbReference type="ChEBI" id="CHEBI:30616"/>
    </ligand>
</feature>
<feature type="region of interest" description="Disordered" evidence="19">
    <location>
        <begin position="835"/>
        <end position="870"/>
    </location>
</feature>
<evidence type="ECO:0000256" key="2">
    <source>
        <dbReference type="ARBA" id="ARBA00012513"/>
    </source>
</evidence>
<evidence type="ECO:0000256" key="9">
    <source>
        <dbReference type="ARBA" id="ARBA00022737"/>
    </source>
</evidence>
<evidence type="ECO:0000256" key="19">
    <source>
        <dbReference type="SAM" id="MobiDB-lite"/>
    </source>
</evidence>
<dbReference type="InterPro" id="IPR050647">
    <property type="entry name" value="Plant_LRR-RLKs"/>
</dbReference>
<feature type="compositionally biased region" description="Polar residues" evidence="19">
    <location>
        <begin position="835"/>
        <end position="845"/>
    </location>
</feature>
<evidence type="ECO:0000256" key="5">
    <source>
        <dbReference type="ARBA" id="ARBA00022614"/>
    </source>
</evidence>
<dbReference type="InterPro" id="IPR000719">
    <property type="entry name" value="Prot_kinase_dom"/>
</dbReference>
<dbReference type="SMART" id="SM00369">
    <property type="entry name" value="LRR_TYP"/>
    <property type="match status" value="6"/>
</dbReference>
<dbReference type="PANTHER" id="PTHR48056">
    <property type="entry name" value="LRR RECEPTOR-LIKE SERINE/THREONINE-PROTEIN KINASE-RELATED"/>
    <property type="match status" value="1"/>
</dbReference>
<dbReference type="Gene3D" id="1.10.510.10">
    <property type="entry name" value="Transferase(Phosphotransferase) domain 1"/>
    <property type="match status" value="2"/>
</dbReference>
<dbReference type="InterPro" id="IPR011009">
    <property type="entry name" value="Kinase-like_dom_sf"/>
</dbReference>
<reference evidence="22 23" key="1">
    <citation type="journal article" date="2018" name="PLoS Genet.">
        <title>Population sequencing reveals clonal diversity and ancestral inbreeding in the grapevine cultivar Chardonnay.</title>
        <authorList>
            <person name="Roach M.J."/>
            <person name="Johnson D.L."/>
            <person name="Bohlmann J."/>
            <person name="van Vuuren H.J."/>
            <person name="Jones S.J."/>
            <person name="Pretorius I.S."/>
            <person name="Schmidt S.A."/>
            <person name="Borneman A.R."/>
        </authorList>
    </citation>
    <scope>NUCLEOTIDE SEQUENCE [LARGE SCALE GENOMIC DNA]</scope>
    <source>
        <strain evidence="23">cv. Chardonnay</strain>
        <tissue evidence="22">Leaf</tissue>
    </source>
</reference>
<dbReference type="Pfam" id="PF00560">
    <property type="entry name" value="LRR_1"/>
    <property type="match status" value="5"/>
</dbReference>
<accession>A0A438D0V1</accession>
<dbReference type="PANTHER" id="PTHR48056:SF63">
    <property type="entry name" value="PROTEIN KINASE DOMAIN-CONTAINING PROTEIN"/>
    <property type="match status" value="1"/>
</dbReference>
<comment type="catalytic activity">
    <reaction evidence="17">
        <text>L-seryl-[protein] + ATP = O-phospho-L-seryl-[protein] + ADP + H(+)</text>
        <dbReference type="Rhea" id="RHEA:17989"/>
        <dbReference type="Rhea" id="RHEA-COMP:9863"/>
        <dbReference type="Rhea" id="RHEA-COMP:11604"/>
        <dbReference type="ChEBI" id="CHEBI:15378"/>
        <dbReference type="ChEBI" id="CHEBI:29999"/>
        <dbReference type="ChEBI" id="CHEBI:30616"/>
        <dbReference type="ChEBI" id="CHEBI:83421"/>
        <dbReference type="ChEBI" id="CHEBI:456216"/>
        <dbReference type="EC" id="2.7.11.1"/>
    </reaction>
</comment>
<dbReference type="InterPro" id="IPR003591">
    <property type="entry name" value="Leu-rich_rpt_typical-subtyp"/>
</dbReference>
<proteinExistence type="predicted"/>
<feature type="transmembrane region" description="Helical" evidence="20">
    <location>
        <begin position="162"/>
        <end position="179"/>
    </location>
</feature>
<dbReference type="GO" id="GO:0005886">
    <property type="term" value="C:plasma membrane"/>
    <property type="evidence" value="ECO:0007669"/>
    <property type="project" value="UniProtKB-SubCell"/>
</dbReference>
<evidence type="ECO:0000256" key="4">
    <source>
        <dbReference type="ARBA" id="ARBA00022527"/>
    </source>
</evidence>
<feature type="domain" description="Protein kinase" evidence="21">
    <location>
        <begin position="942"/>
        <end position="1185"/>
    </location>
</feature>
<evidence type="ECO:0000256" key="6">
    <source>
        <dbReference type="ARBA" id="ARBA00022679"/>
    </source>
</evidence>
<evidence type="ECO:0000259" key="21">
    <source>
        <dbReference type="PROSITE" id="PS50011"/>
    </source>
</evidence>
<evidence type="ECO:0000256" key="3">
    <source>
        <dbReference type="ARBA" id="ARBA00022475"/>
    </source>
</evidence>
<evidence type="ECO:0000256" key="1">
    <source>
        <dbReference type="ARBA" id="ARBA00004251"/>
    </source>
</evidence>
<sequence>MELLRLNVAGNSPWMKPSSLRSFSNLLLSKCLKSQSVSQLLTLCLDGELMEDALVLGCVWLSWVVFGRDFKHTLFQLSNRTLLFPYKPGFTVTFFHSPKSTEKVGATLTLPLPHSLTRFISGIGLFSPDISHASPSLVVSFFLCSGMAAKLRRHRPTAHRRFLCFSLVVVLGICWAVAMEGTSLSSSSSSSSSWDDKLTLLELKSCVTQDPLGFLTNWNPNDPDPCSWNGVICDTLSRRVTALDLSSNRNCSFLSLFATPASDVHAACLLGGGFNKSSSSASKLRGRLPPIVGRLSQLRVLSLGFNGFFGEVPREIGHLALLEVLDLASNAFHGPIPPALRNCTALRVVNLSGNRFNGTIPELLADLPSLQILSLSYNMLSGVIPEELGHNCGTLEHLYLTGNSLSGSIPASLGNCSMLRSLFLSSNKFENEIPSSFGKLGMLEALDLSRNFLSGIIPPQLGNCTQLKLLVLKNNFGPLLLWRNEEVEDYNYFIGQLPNSIVKLPNLHVFWAPQANLEGIFPQNWGSCSNLEMLNLAQNYFTGQIPTSLGKCKSLYFLDLNSNNLTGFLPKEISVPCMVVFNISGNSLSGDIPRFSQSECTEKVGNPWMSDIDLLVSTLPSFIGMLSPVLLTFLHLPMGNNLKGNTSTLSFDSCQSLNSLVFDIASNKITGELPPKLGSCKYMKLLNVAGNELVGSIPLSFANLSSLVNLNLSGNRLQGPIPSYIGKMKNLKYLSLSGNNFSGTIPLELSQLTSLVVLELSSNSLSGQIPSDFAKLEHLDIMLLDHNNLSGKIPSSFGNLTSLSVLNVSFNNLSGSFPLNSNWVKCENVQGNPNLQPCYDDSSSTEWERRHSDDVSQQEAYPPTGSRSRKSDMFSPIEIASITSASIIVFVLIALVLLYVSMKKFVCHTVLGQGSGKKEVVTCNNIGVQLTYENVVRATGSFNVQNCIGSGGFGATYKAEIVPGVVVAVKRLSVGRFQGVQQFAAEIRTLGRVQHPNLVTLIGYHVSEAEMFLIYNYLPGGNLEKFIQDRTRRTVEWSMLHKIALDIARALAYLHDEYFWGTSETHATTDVAGTFGYVAPEYAMTCRVSDKADVYSYGVVLLELISDKKALDPSFSSFGNGFNIVAWASMLLRQGQACDFFTAGLWESGPHDDLIEILHLAIMCTGESLSTRPSMKQVAQRLKRIQPPTC</sequence>
<dbReference type="InterPro" id="IPR055414">
    <property type="entry name" value="LRR_R13L4/SHOC2-like"/>
</dbReference>
<dbReference type="Pfam" id="PF08263">
    <property type="entry name" value="LRRNT_2"/>
    <property type="match status" value="1"/>
</dbReference>
<dbReference type="FunFam" id="3.80.10.10:FF:000095">
    <property type="entry name" value="LRR receptor-like serine/threonine-protein kinase GSO1"/>
    <property type="match status" value="1"/>
</dbReference>
<evidence type="ECO:0000256" key="7">
    <source>
        <dbReference type="ARBA" id="ARBA00022692"/>
    </source>
</evidence>
<keyword evidence="14 20" id="KW-0472">Membrane</keyword>
<keyword evidence="9" id="KW-0677">Repeat</keyword>
<dbReference type="EC" id="2.7.11.1" evidence="2"/>
<dbReference type="Gene3D" id="3.80.10.10">
    <property type="entry name" value="Ribonuclease Inhibitor"/>
    <property type="match status" value="5"/>
</dbReference>
<dbReference type="InterPro" id="IPR017441">
    <property type="entry name" value="Protein_kinase_ATP_BS"/>
</dbReference>
<dbReference type="InterPro" id="IPR032675">
    <property type="entry name" value="LRR_dom_sf"/>
</dbReference>
<dbReference type="Proteomes" id="UP000288805">
    <property type="component" value="Unassembled WGS sequence"/>
</dbReference>
<dbReference type="Pfam" id="PF23598">
    <property type="entry name" value="LRR_14"/>
    <property type="match status" value="1"/>
</dbReference>
<organism evidence="22 23">
    <name type="scientific">Vitis vinifera</name>
    <name type="common">Grape</name>
    <dbReference type="NCBI Taxonomy" id="29760"/>
    <lineage>
        <taxon>Eukaryota</taxon>
        <taxon>Viridiplantae</taxon>
        <taxon>Streptophyta</taxon>
        <taxon>Embryophyta</taxon>
        <taxon>Tracheophyta</taxon>
        <taxon>Spermatophyta</taxon>
        <taxon>Magnoliopsida</taxon>
        <taxon>eudicotyledons</taxon>
        <taxon>Gunneridae</taxon>
        <taxon>Pentapetalae</taxon>
        <taxon>rosids</taxon>
        <taxon>Vitales</taxon>
        <taxon>Vitaceae</taxon>
        <taxon>Viteae</taxon>
        <taxon>Vitis</taxon>
    </lineage>
</organism>
<evidence type="ECO:0000256" key="16">
    <source>
        <dbReference type="ARBA" id="ARBA00047899"/>
    </source>
</evidence>
<name>A0A438D0V1_VITVI</name>
<evidence type="ECO:0000256" key="10">
    <source>
        <dbReference type="ARBA" id="ARBA00022741"/>
    </source>
</evidence>
<dbReference type="InterPro" id="IPR001611">
    <property type="entry name" value="Leu-rich_rpt"/>
</dbReference>
<protein>
    <recommendedName>
        <fullName evidence="2">non-specific serine/threonine protein kinase</fullName>
        <ecNumber evidence="2">2.7.11.1</ecNumber>
    </recommendedName>
</protein>
<keyword evidence="8" id="KW-0732">Signal</keyword>
<keyword evidence="6" id="KW-0808">Transferase</keyword>
<comment type="catalytic activity">
    <reaction evidence="16">
        <text>L-threonyl-[protein] + ATP = O-phospho-L-threonyl-[protein] + ADP + H(+)</text>
        <dbReference type="Rhea" id="RHEA:46608"/>
        <dbReference type="Rhea" id="RHEA-COMP:11060"/>
        <dbReference type="Rhea" id="RHEA-COMP:11605"/>
        <dbReference type="ChEBI" id="CHEBI:15378"/>
        <dbReference type="ChEBI" id="CHEBI:30013"/>
        <dbReference type="ChEBI" id="CHEBI:30616"/>
        <dbReference type="ChEBI" id="CHEBI:61977"/>
        <dbReference type="ChEBI" id="CHEBI:456216"/>
        <dbReference type="EC" id="2.7.11.1"/>
    </reaction>
</comment>
<dbReference type="GO" id="GO:0005524">
    <property type="term" value="F:ATP binding"/>
    <property type="evidence" value="ECO:0007669"/>
    <property type="project" value="UniProtKB-UniRule"/>
</dbReference>
<keyword evidence="10 18" id="KW-0547">Nucleotide-binding</keyword>
<dbReference type="SUPFAM" id="SSF52047">
    <property type="entry name" value="RNI-like"/>
    <property type="match status" value="2"/>
</dbReference>
<evidence type="ECO:0000256" key="20">
    <source>
        <dbReference type="SAM" id="Phobius"/>
    </source>
</evidence>
<keyword evidence="11 22" id="KW-0418">Kinase</keyword>
<dbReference type="Pfam" id="PF13855">
    <property type="entry name" value="LRR_8"/>
    <property type="match status" value="1"/>
</dbReference>
<dbReference type="Pfam" id="PF07714">
    <property type="entry name" value="PK_Tyr_Ser-Thr"/>
    <property type="match status" value="2"/>
</dbReference>